<dbReference type="GO" id="GO:0005975">
    <property type="term" value="P:carbohydrate metabolic process"/>
    <property type="evidence" value="ECO:0007669"/>
    <property type="project" value="InterPro"/>
</dbReference>
<evidence type="ECO:0000256" key="4">
    <source>
        <dbReference type="ARBA" id="ARBA00022723"/>
    </source>
</evidence>
<dbReference type="RefSeq" id="XP_502939.1">
    <property type="nucleotide sequence ID" value="XM_502939.1"/>
</dbReference>
<evidence type="ECO:0000256" key="15">
    <source>
        <dbReference type="SAM" id="Phobius"/>
    </source>
</evidence>
<proteinExistence type="inferred from homology"/>
<comment type="catalytic activity">
    <reaction evidence="9">
        <text>N(4)-(alpha-D-Man-(1-&gt;2)-alpha-D-Man-(1-&gt;2)-alpha-D-Man-(1-&gt;3)-[alpha-D-Man-(1-&gt;2)-alpha-D-Man-(1-&gt;3)-[alpha-D-Man-(1-&gt;2)-alpha-D-Man-(1-&gt;6)]-alpha-D-Man-(1-&gt;6)]-beta-D-Man-(1-&gt;4)-beta-D-GlcNAc-(1-&gt;4)-beta-D-GlcNAc)-L-asparaginyl-[protein] (N-glucan mannose isomer 9A1,2,3B1,2,3) + 4 H2O = N(4)-(alpha-D-Man-(1-&gt;3)-[alpha-D-Man-(1-&gt;3)-[alpha-D-Man-(1-&gt;6)]-alpha-D-Man-(1-&gt;6)]-beta-D-Man-(1-&gt;4)-beta-D-GlcNAc-(1-&gt;4)-beta-D-GlcNAc)-L-asparaginyl-[protein] (N-glucan mannose isomer 5A1,2) + 4 beta-D-mannose</text>
        <dbReference type="Rhea" id="RHEA:56008"/>
        <dbReference type="Rhea" id="RHEA-COMP:14356"/>
        <dbReference type="Rhea" id="RHEA-COMP:14367"/>
        <dbReference type="ChEBI" id="CHEBI:15377"/>
        <dbReference type="ChEBI" id="CHEBI:28563"/>
        <dbReference type="ChEBI" id="CHEBI:59087"/>
        <dbReference type="ChEBI" id="CHEBI:139493"/>
        <dbReference type="EC" id="3.2.1.113"/>
    </reaction>
</comment>
<keyword evidence="15" id="KW-0812">Transmembrane</keyword>
<dbReference type="GO" id="GO:0016020">
    <property type="term" value="C:membrane"/>
    <property type="evidence" value="ECO:0007669"/>
    <property type="project" value="InterPro"/>
</dbReference>
<feature type="active site" evidence="10">
    <location>
        <position position="328"/>
    </location>
</feature>
<gene>
    <name evidence="17" type="ORF">B0I71DRAFT_135170</name>
    <name evidence="16" type="ORF">YALI1_D21424g</name>
</gene>
<dbReference type="EMBL" id="KZ859058">
    <property type="protein sequence ID" value="RDW23920.1"/>
    <property type="molecule type" value="Genomic_DNA"/>
</dbReference>
<comment type="pathway">
    <text evidence="2">Protein modification; protein glycosylation.</text>
</comment>
<comment type="catalytic activity">
    <reaction evidence="8">
        <text>N(4)-(alpha-D-Man-(1-&gt;2)-alpha-D-Man-(1-&gt;2)-alpha-D-Man-(1-&gt;3)-[alpha-D-Man-(1-&gt;3)-[alpha-D-Man-(1-&gt;2)-alpha-D-Man-(1-&gt;6)]-alpha-D-Man-(1-&gt;6)]-beta-D-Man-(1-&gt;4)-beta-D-GlcNAc-(1-&gt;4)-beta-D-GlcNAc)-L-asparaginyl-[protein] (N-glucan mannose isomer 8A1,2,3B1,3) + 3 H2O = N(4)-(alpha-D-Man-(1-&gt;3)-[alpha-D-Man-(1-&gt;3)-[alpha-D-Man-(1-&gt;6)]-alpha-D-Man-(1-&gt;6)]-beta-D-Man-(1-&gt;4)-beta-D-GlcNAc-(1-&gt;4)-beta-D-GlcNAc)-L-asparaginyl-[protein] (N-glucan mannose isomer 5A1,2) + 3 beta-D-mannose</text>
        <dbReference type="Rhea" id="RHEA:56028"/>
        <dbReference type="Rhea" id="RHEA-COMP:14358"/>
        <dbReference type="Rhea" id="RHEA-COMP:14367"/>
        <dbReference type="ChEBI" id="CHEBI:15377"/>
        <dbReference type="ChEBI" id="CHEBI:28563"/>
        <dbReference type="ChEBI" id="CHEBI:59087"/>
        <dbReference type="ChEBI" id="CHEBI:60628"/>
        <dbReference type="EC" id="3.2.1.113"/>
    </reaction>
</comment>
<evidence type="ECO:0000256" key="7">
    <source>
        <dbReference type="ARBA" id="ARBA00023157"/>
    </source>
</evidence>
<dbReference type="Pfam" id="PF01532">
    <property type="entry name" value="Glyco_hydro_47"/>
    <property type="match status" value="1"/>
</dbReference>
<evidence type="ECO:0000256" key="11">
    <source>
        <dbReference type="PIRSR" id="PIRSR601382-2"/>
    </source>
</evidence>
<reference evidence="17 19" key="2">
    <citation type="submission" date="2018-07" db="EMBL/GenBank/DDBJ databases">
        <title>Draft Genome Assemblies for Five Robust Yarrowia lipolytica Strains Exhibiting High Lipid Production and Pentose Sugar Utilization and Sugar Alcohol Secretion from Undetoxified Lignocellulosic Biomass Hydrolysates.</title>
        <authorList>
            <consortium name="DOE Joint Genome Institute"/>
            <person name="Walker C."/>
            <person name="Ryu S."/>
            <person name="Na H."/>
            <person name="Zane M."/>
            <person name="LaButti K."/>
            <person name="Lipzen A."/>
            <person name="Haridas S."/>
            <person name="Barry K."/>
            <person name="Grigoriev I.V."/>
            <person name="Quarterman J."/>
            <person name="Slininger P."/>
            <person name="Dien B."/>
            <person name="Trinh C.T."/>
        </authorList>
    </citation>
    <scope>NUCLEOTIDE SEQUENCE [LARGE SCALE GENOMIC DNA]</scope>
    <source>
        <strain evidence="17 19">YB392</strain>
    </source>
</reference>
<dbReference type="PANTHER" id="PTHR11742">
    <property type="entry name" value="MANNOSYL-OLIGOSACCHARIDE ALPHA-1,2-MANNOSIDASE-RELATED"/>
    <property type="match status" value="1"/>
</dbReference>
<dbReference type="InterPro" id="IPR050749">
    <property type="entry name" value="Glycosyl_Hydrolase_47"/>
</dbReference>
<feature type="active site" description="Proton donor" evidence="10">
    <location>
        <position position="452"/>
    </location>
</feature>
<feature type="active site" evidence="10">
    <location>
        <position position="480"/>
    </location>
</feature>
<dbReference type="KEGG" id="yli:2911298"/>
<dbReference type="VEuPathDB" id="FungiDB:YALI1_D21424g"/>
<dbReference type="InterPro" id="IPR001382">
    <property type="entry name" value="Glyco_hydro_47"/>
</dbReference>
<comment type="cofactor">
    <cofactor evidence="1 11">
        <name>Ca(2+)</name>
        <dbReference type="ChEBI" id="CHEBI:29108"/>
    </cofactor>
</comment>
<protein>
    <recommendedName>
        <fullName evidence="13">alpha-1,2-Mannosidase</fullName>
        <ecNumber evidence="13">3.2.1.-</ecNumber>
    </recommendedName>
</protein>
<evidence type="ECO:0000256" key="2">
    <source>
        <dbReference type="ARBA" id="ARBA00004922"/>
    </source>
</evidence>
<evidence type="ECO:0000313" key="19">
    <source>
        <dbReference type="Proteomes" id="UP000256601"/>
    </source>
</evidence>
<dbReference type="AlphaFoldDB" id="A0A1D8NF02"/>
<dbReference type="InterPro" id="IPR036026">
    <property type="entry name" value="Seven-hairpin_glycosidases"/>
</dbReference>
<evidence type="ECO:0000256" key="12">
    <source>
        <dbReference type="PIRSR" id="PIRSR601382-3"/>
    </source>
</evidence>
<evidence type="ECO:0000256" key="5">
    <source>
        <dbReference type="ARBA" id="ARBA00022801"/>
    </source>
</evidence>
<dbReference type="SUPFAM" id="SSF48225">
    <property type="entry name" value="Seven-hairpin glycosidases"/>
    <property type="match status" value="1"/>
</dbReference>
<evidence type="ECO:0000313" key="17">
    <source>
        <dbReference type="EMBL" id="RDW23920.1"/>
    </source>
</evidence>
<dbReference type="Proteomes" id="UP000256601">
    <property type="component" value="Unassembled WGS sequence"/>
</dbReference>
<sequence length="629" mass="71820">MSFNIPKTTPNFSAKARKLEDQLWQASGLEKSKDSTLPLYKDKPYGEGFVARTTSGRRRRNIIYGVVVGLLFWAIYTFSRSLDGNVSLKDGIKDYEFKGWKGRGKPKTNWVAEQNAVKQAFVDSWNGYHKYAWGKDVYKPQTKTGKNMGPKPLGWFIVDSLDSLMLMGLEKELAEARYWVDKDLDYNIDYEVNTFETTIRMLGGLLSAHYLSKDDLYLDKAVNLGNRLLGAFDSESGVPYASVNLKTRKGVKSHADGGASSTAEAATVQLEFKYLSKLTGEALYWETAEKVMKVMEANKAEEGLVPIFIQPDTGKFQGNQIRLGSRGDSYYEYLIKQYLQTEKREEIYRDMYEEAVDGIKHHMVKQSVPGDLAFIGELDRGISGPFSTKMDHLVCFAGGMFALGATEGYTQKEVERSESWTQTRQVNLRLGVELTRTCYEMYHQTVTGLSPEIVFFNDHNTLSKDFSVKPQDAHNLQRPETVESLFYLWRITRNPIYREWGWEIFQAFQKYTKVPGDAGYDSINNVESTEPSWRNNMESFWLSETLKYLYLLFDDSKEEVLPLTDIVFNTEAHPFPKFDMEPLFTTGWTRAPVQAAKKEPQVEQKVEKIPDEPAAEFKPAQVPADPIRG</sequence>
<dbReference type="eggNOG" id="KOG2431">
    <property type="taxonomic scope" value="Eukaryota"/>
</dbReference>
<dbReference type="GeneID" id="2911298"/>
<dbReference type="GO" id="GO:0004571">
    <property type="term" value="F:mannosyl-oligosaccharide 1,2-alpha-mannosidase activity"/>
    <property type="evidence" value="ECO:0007669"/>
    <property type="project" value="UniProtKB-EC"/>
</dbReference>
<dbReference type="PANTHER" id="PTHR11742:SF55">
    <property type="entry name" value="ENDOPLASMIC RETICULUM MANNOSYL-OLIGOSACCHARIDE 1,2-ALPHA-MANNOSIDASE"/>
    <property type="match status" value="1"/>
</dbReference>
<evidence type="ECO:0000313" key="18">
    <source>
        <dbReference type="Proteomes" id="UP000182444"/>
    </source>
</evidence>
<feature type="binding site" evidence="11">
    <location>
        <position position="570"/>
    </location>
    <ligand>
        <name>Ca(2+)</name>
        <dbReference type="ChEBI" id="CHEBI:29108"/>
    </ligand>
</feature>
<dbReference type="OrthoDB" id="8118055at2759"/>
<feature type="disulfide bond" evidence="12">
    <location>
        <begin position="395"/>
        <end position="438"/>
    </location>
</feature>
<dbReference type="Proteomes" id="UP000182444">
    <property type="component" value="Chromosome 1D"/>
</dbReference>
<dbReference type="InterPro" id="IPR012341">
    <property type="entry name" value="6hp_glycosidase-like_sf"/>
</dbReference>
<name>A0A1D8NF02_YARLL</name>
<dbReference type="GO" id="GO:0005509">
    <property type="term" value="F:calcium ion binding"/>
    <property type="evidence" value="ECO:0007669"/>
    <property type="project" value="InterPro"/>
</dbReference>
<dbReference type="OMA" id="AAFKHSW"/>
<evidence type="ECO:0000256" key="9">
    <source>
        <dbReference type="ARBA" id="ARBA00048605"/>
    </source>
</evidence>
<evidence type="ECO:0000256" key="14">
    <source>
        <dbReference type="SAM" id="MobiDB-lite"/>
    </source>
</evidence>
<dbReference type="PRINTS" id="PR00747">
    <property type="entry name" value="GLYHDRLASE47"/>
</dbReference>
<dbReference type="VEuPathDB" id="FungiDB:YALI0_D17424g"/>
<keyword evidence="5 13" id="KW-0378">Hydrolase</keyword>
<keyword evidence="7 12" id="KW-1015">Disulfide bond</keyword>
<evidence type="ECO:0000256" key="10">
    <source>
        <dbReference type="PIRSR" id="PIRSR601382-1"/>
    </source>
</evidence>
<feature type="compositionally biased region" description="Basic and acidic residues" evidence="14">
    <location>
        <begin position="596"/>
        <end position="611"/>
    </location>
</feature>
<dbReference type="EMBL" id="CP017556">
    <property type="protein sequence ID" value="AOW04193.1"/>
    <property type="molecule type" value="Genomic_DNA"/>
</dbReference>
<keyword evidence="13" id="KW-0326">Glycosidase</keyword>
<evidence type="ECO:0000256" key="13">
    <source>
        <dbReference type="RuleBase" id="RU361193"/>
    </source>
</evidence>
<evidence type="ECO:0000256" key="1">
    <source>
        <dbReference type="ARBA" id="ARBA00001913"/>
    </source>
</evidence>
<feature type="transmembrane region" description="Helical" evidence="15">
    <location>
        <begin position="62"/>
        <end position="79"/>
    </location>
</feature>
<keyword evidence="4 11" id="KW-0479">Metal-binding</keyword>
<organism evidence="16 18">
    <name type="scientific">Yarrowia lipolytica</name>
    <name type="common">Candida lipolytica</name>
    <dbReference type="NCBI Taxonomy" id="4952"/>
    <lineage>
        <taxon>Eukaryota</taxon>
        <taxon>Fungi</taxon>
        <taxon>Dikarya</taxon>
        <taxon>Ascomycota</taxon>
        <taxon>Saccharomycotina</taxon>
        <taxon>Dipodascomycetes</taxon>
        <taxon>Dipodascales</taxon>
        <taxon>Dipodascales incertae sedis</taxon>
        <taxon>Yarrowia</taxon>
    </lineage>
</organism>
<keyword evidence="6 11" id="KW-0106">Calcium</keyword>
<dbReference type="GO" id="GO:0005783">
    <property type="term" value="C:endoplasmic reticulum"/>
    <property type="evidence" value="ECO:0007669"/>
    <property type="project" value="TreeGrafter"/>
</dbReference>
<dbReference type="Gene3D" id="1.50.10.10">
    <property type="match status" value="1"/>
</dbReference>
<dbReference type="GO" id="GO:0036503">
    <property type="term" value="P:ERAD pathway"/>
    <property type="evidence" value="ECO:0007669"/>
    <property type="project" value="UniProtKB-ARBA"/>
</dbReference>
<keyword evidence="15" id="KW-1133">Transmembrane helix</keyword>
<evidence type="ECO:0000256" key="3">
    <source>
        <dbReference type="ARBA" id="ARBA00007658"/>
    </source>
</evidence>
<keyword evidence="15" id="KW-0472">Membrane</keyword>
<feature type="active site" description="Proton donor" evidence="10">
    <location>
        <position position="196"/>
    </location>
</feature>
<evidence type="ECO:0000313" key="16">
    <source>
        <dbReference type="EMBL" id="AOW04193.1"/>
    </source>
</evidence>
<comment type="similarity">
    <text evidence="3 13">Belongs to the glycosyl hydrolase 47 family.</text>
</comment>
<evidence type="ECO:0000256" key="6">
    <source>
        <dbReference type="ARBA" id="ARBA00022837"/>
    </source>
</evidence>
<accession>A0A1D8NF02</accession>
<feature type="region of interest" description="Disordered" evidence="14">
    <location>
        <begin position="594"/>
        <end position="629"/>
    </location>
</feature>
<evidence type="ECO:0000256" key="8">
    <source>
        <dbReference type="ARBA" id="ARBA00047669"/>
    </source>
</evidence>
<dbReference type="EC" id="3.2.1.-" evidence="13"/>
<reference evidence="16 18" key="1">
    <citation type="journal article" date="2016" name="PLoS ONE">
        <title>Sequence Assembly of Yarrowia lipolytica Strain W29/CLIB89 Shows Transposable Element Diversity.</title>
        <authorList>
            <person name="Magnan C."/>
            <person name="Yu J."/>
            <person name="Chang I."/>
            <person name="Jahn E."/>
            <person name="Kanomata Y."/>
            <person name="Wu J."/>
            <person name="Zeller M."/>
            <person name="Oakes M."/>
            <person name="Baldi P."/>
            <person name="Sandmeyer S."/>
        </authorList>
    </citation>
    <scope>NUCLEOTIDE SEQUENCE [LARGE SCALE GENOMIC DNA]</scope>
    <source>
        <strain evidence="16">CLIB89</strain>
        <strain evidence="18">CLIB89(W29)</strain>
    </source>
</reference>